<organism evidence="6 7">
    <name type="scientific">Lepraria finkii</name>
    <dbReference type="NCBI Taxonomy" id="1340010"/>
    <lineage>
        <taxon>Eukaryota</taxon>
        <taxon>Fungi</taxon>
        <taxon>Dikarya</taxon>
        <taxon>Ascomycota</taxon>
        <taxon>Pezizomycotina</taxon>
        <taxon>Lecanoromycetes</taxon>
        <taxon>OSLEUM clade</taxon>
        <taxon>Lecanoromycetidae</taxon>
        <taxon>Lecanorales</taxon>
        <taxon>Lecanorineae</taxon>
        <taxon>Stereocaulaceae</taxon>
        <taxon>Lepraria</taxon>
    </lineage>
</organism>
<dbReference type="InterPro" id="IPR001370">
    <property type="entry name" value="BIR_rpt"/>
</dbReference>
<dbReference type="InterPro" id="IPR036236">
    <property type="entry name" value="Znf_C2H2_sf"/>
</dbReference>
<dbReference type="Pfam" id="PF00653">
    <property type="entry name" value="BIR"/>
    <property type="match status" value="1"/>
</dbReference>
<dbReference type="SUPFAM" id="SSF57667">
    <property type="entry name" value="beta-beta-alpha zinc fingers"/>
    <property type="match status" value="1"/>
</dbReference>
<keyword evidence="3" id="KW-0863">Zinc-finger</keyword>
<dbReference type="PANTHER" id="PTHR46771">
    <property type="entry name" value="DETERIN"/>
    <property type="match status" value="1"/>
</dbReference>
<dbReference type="Gene3D" id="1.10.1170.10">
    <property type="entry name" value="Inhibitor Of Apoptosis Protein (2mihbC-IAP-1), Chain A"/>
    <property type="match status" value="1"/>
</dbReference>
<evidence type="ECO:0000256" key="4">
    <source>
        <dbReference type="SAM" id="MobiDB-lite"/>
    </source>
</evidence>
<comment type="caution">
    <text evidence="6">The sequence shown here is derived from an EMBL/GenBank/DDBJ whole genome shotgun (WGS) entry which is preliminary data.</text>
</comment>
<dbReference type="EMBL" id="JBHFEH010000159">
    <property type="protein sequence ID" value="KAL2045128.1"/>
    <property type="molecule type" value="Genomic_DNA"/>
</dbReference>
<dbReference type="CDD" id="cd00022">
    <property type="entry name" value="BIR"/>
    <property type="match status" value="1"/>
</dbReference>
<dbReference type="SUPFAM" id="SSF57924">
    <property type="entry name" value="Inhibitor of apoptosis (IAP) repeat"/>
    <property type="match status" value="1"/>
</dbReference>
<feature type="compositionally biased region" description="Pro residues" evidence="4">
    <location>
        <begin position="268"/>
        <end position="280"/>
    </location>
</feature>
<accession>A0ABR4ANY2</accession>
<dbReference type="SMART" id="SM00238">
    <property type="entry name" value="BIR"/>
    <property type="match status" value="1"/>
</dbReference>
<dbReference type="InterPro" id="IPR013087">
    <property type="entry name" value="Znf_C2H2_type"/>
</dbReference>
<dbReference type="PROSITE" id="PS50157">
    <property type="entry name" value="ZINC_FINGER_C2H2_2"/>
    <property type="match status" value="1"/>
</dbReference>
<keyword evidence="2" id="KW-0862">Zinc</keyword>
<gene>
    <name evidence="6" type="ORF">ABVK25_012197</name>
</gene>
<evidence type="ECO:0000256" key="1">
    <source>
        <dbReference type="ARBA" id="ARBA00022723"/>
    </source>
</evidence>
<dbReference type="PANTHER" id="PTHR46771:SF5">
    <property type="entry name" value="DETERIN"/>
    <property type="match status" value="1"/>
</dbReference>
<evidence type="ECO:0000256" key="3">
    <source>
        <dbReference type="PROSITE-ProRule" id="PRU00042"/>
    </source>
</evidence>
<dbReference type="InterPro" id="IPR051190">
    <property type="entry name" value="Baculoviral_IAP"/>
</dbReference>
<keyword evidence="1" id="KW-0479">Metal-binding</keyword>
<dbReference type="Proteomes" id="UP001590951">
    <property type="component" value="Unassembled WGS sequence"/>
</dbReference>
<evidence type="ECO:0000259" key="5">
    <source>
        <dbReference type="PROSITE" id="PS50157"/>
    </source>
</evidence>
<proteinExistence type="predicted"/>
<feature type="region of interest" description="Disordered" evidence="4">
    <location>
        <begin position="255"/>
        <end position="280"/>
    </location>
</feature>
<evidence type="ECO:0000313" key="6">
    <source>
        <dbReference type="EMBL" id="KAL2045128.1"/>
    </source>
</evidence>
<sequence>MSTYTECLASFVSWPHTSPTPEALAEAGFSHMPIAGCADNVVCRICNTRLFDWEPEDDPEFEHLIYSGSCRRFQKRPLKTPTPKTIPKPTPKPTPKDIGFLDLSLQHDFPDLYLFHDVQAFSYRIEQCQSEFLEADILALLPKCLRGKALTWFNQSRSNQDLSKCKQAMKAQFQQAAPQAAPQPAPQPMESSQAPKYHYCKLCNASFSSTARLIRHTQESNCNKPACNRYNQIFTSRNQLYEHLRTKCSAANPTATLPLPQKRLSTPATPPATPPPRYRMISPPPPVYKVVKNFLTIEDLYIRYAPQYLKVDDLFRMFGRRSA</sequence>
<evidence type="ECO:0000256" key="2">
    <source>
        <dbReference type="ARBA" id="ARBA00022833"/>
    </source>
</evidence>
<feature type="domain" description="C2H2-type" evidence="5">
    <location>
        <begin position="198"/>
        <end position="225"/>
    </location>
</feature>
<keyword evidence="7" id="KW-1185">Reference proteome</keyword>
<reference evidence="6 7" key="1">
    <citation type="submission" date="2024-09" db="EMBL/GenBank/DDBJ databases">
        <title>Rethinking Asexuality: The Enigmatic Case of Functional Sexual Genes in Lepraria (Stereocaulaceae).</title>
        <authorList>
            <person name="Doellman M."/>
            <person name="Sun Y."/>
            <person name="Barcenas-Pena A."/>
            <person name="Lumbsch H.T."/>
            <person name="Grewe F."/>
        </authorList>
    </citation>
    <scope>NUCLEOTIDE SEQUENCE [LARGE SCALE GENOMIC DNA]</scope>
    <source>
        <strain evidence="6 7">Grewe 0041</strain>
    </source>
</reference>
<dbReference type="PROSITE" id="PS50143">
    <property type="entry name" value="BIR_REPEAT_2"/>
    <property type="match status" value="1"/>
</dbReference>
<protein>
    <recommendedName>
        <fullName evidence="5">C2H2-type domain-containing protein</fullName>
    </recommendedName>
</protein>
<name>A0ABR4ANY2_9LECA</name>
<evidence type="ECO:0000313" key="7">
    <source>
        <dbReference type="Proteomes" id="UP001590951"/>
    </source>
</evidence>